<feature type="region of interest" description="Disordered" evidence="1">
    <location>
        <begin position="448"/>
        <end position="473"/>
    </location>
</feature>
<evidence type="ECO:0000313" key="2">
    <source>
        <dbReference type="EMBL" id="THH17869.1"/>
    </source>
</evidence>
<reference evidence="2 3" key="1">
    <citation type="submission" date="2019-02" db="EMBL/GenBank/DDBJ databases">
        <title>Genome sequencing of the rare red list fungi Bondarzewia mesenterica.</title>
        <authorList>
            <person name="Buettner E."/>
            <person name="Kellner H."/>
        </authorList>
    </citation>
    <scope>NUCLEOTIDE SEQUENCE [LARGE SCALE GENOMIC DNA]</scope>
    <source>
        <strain evidence="2 3">DSM 108281</strain>
    </source>
</reference>
<proteinExistence type="predicted"/>
<dbReference type="EMBL" id="SGPL01000094">
    <property type="protein sequence ID" value="THH17869.1"/>
    <property type="molecule type" value="Genomic_DNA"/>
</dbReference>
<feature type="compositionally biased region" description="Acidic residues" evidence="1">
    <location>
        <begin position="381"/>
        <end position="392"/>
    </location>
</feature>
<accession>A0A4S4LYT4</accession>
<gene>
    <name evidence="2" type="ORF">EW146_g3025</name>
</gene>
<feature type="compositionally biased region" description="Basic and acidic residues" evidence="1">
    <location>
        <begin position="286"/>
        <end position="298"/>
    </location>
</feature>
<feature type="region of interest" description="Disordered" evidence="1">
    <location>
        <begin position="149"/>
        <end position="407"/>
    </location>
</feature>
<keyword evidence="3" id="KW-1185">Reference proteome</keyword>
<organism evidence="2 3">
    <name type="scientific">Bondarzewia mesenterica</name>
    <dbReference type="NCBI Taxonomy" id="1095465"/>
    <lineage>
        <taxon>Eukaryota</taxon>
        <taxon>Fungi</taxon>
        <taxon>Dikarya</taxon>
        <taxon>Basidiomycota</taxon>
        <taxon>Agaricomycotina</taxon>
        <taxon>Agaricomycetes</taxon>
        <taxon>Russulales</taxon>
        <taxon>Bondarzewiaceae</taxon>
        <taxon>Bondarzewia</taxon>
    </lineage>
</organism>
<protein>
    <submittedName>
        <fullName evidence="2">Uncharacterized protein</fullName>
    </submittedName>
</protein>
<feature type="compositionally biased region" description="Polar residues" evidence="1">
    <location>
        <begin position="152"/>
        <end position="166"/>
    </location>
</feature>
<feature type="compositionally biased region" description="Basic and acidic residues" evidence="1">
    <location>
        <begin position="393"/>
        <end position="407"/>
    </location>
</feature>
<dbReference type="Proteomes" id="UP000310158">
    <property type="component" value="Unassembled WGS sequence"/>
</dbReference>
<dbReference type="AlphaFoldDB" id="A0A4S4LYT4"/>
<evidence type="ECO:0000313" key="3">
    <source>
        <dbReference type="Proteomes" id="UP000310158"/>
    </source>
</evidence>
<name>A0A4S4LYT4_9AGAM</name>
<feature type="compositionally biased region" description="Basic and acidic residues" evidence="1">
    <location>
        <begin position="319"/>
        <end position="359"/>
    </location>
</feature>
<dbReference type="OrthoDB" id="8062037at2759"/>
<feature type="compositionally biased region" description="Polar residues" evidence="1">
    <location>
        <begin position="268"/>
        <end position="283"/>
    </location>
</feature>
<feature type="compositionally biased region" description="Basic and acidic residues" evidence="1">
    <location>
        <begin position="227"/>
        <end position="250"/>
    </location>
</feature>
<evidence type="ECO:0000256" key="1">
    <source>
        <dbReference type="SAM" id="MobiDB-lite"/>
    </source>
</evidence>
<sequence length="609" mass="70947">MTLEDNVRQNANIPRSISGLEPGVLDPSQPTRLLRLSGAKLSFASFDPRVASSVSSLDINGLSLKEELYRAKRVVIETLSDGRSYWRFVPRARKAPDVEDEGTWPRIVSICGELVQCSRDQWDIYKLDPEYDCYVQASPQLALITRRDRLPKSNNPPSLQAASSSIPHHKRRLSPPSSPSQDIFPPSAKKRRQVPHVLSSSEEEDEVESMVDQSQHRPPKTRVPSRRTRDNFEAQRRVKREKIARAEAKRAQKGITDDEMEFEPVYTVPSTPRSKPQTFSSSATKRKGDDDSSPDERQSSNQPHHPYGNYKPSKRPRTKSPESDRREALEKRKERERKRAEEQARRSDARKEQKQRAFMEDILADIPEVTSVENGIHEGADQPEDQEPDDEEIRLTAIEESRRKLAELERDKQIWEEAAREREREFEEEQERQERVREEMVKELLKAETERKQRQAEANRRAQAEREAKEKLERERREQAEAWQREKEPCTRTLQDPLRILRRDEILGQRAAHIDAVPWPLLEAPMKFSVEDVDWAAVEKFFKTVQAHMRWQDYKIFVEKSHRRFHPDRWSSRGLLNTITDETERSSLDVAANTVAQALTPLWRETKGR</sequence>
<feature type="compositionally biased region" description="Basic residues" evidence="1">
    <location>
        <begin position="217"/>
        <end position="226"/>
    </location>
</feature>
<comment type="caution">
    <text evidence="2">The sequence shown here is derived from an EMBL/GenBank/DDBJ whole genome shotgun (WGS) entry which is preliminary data.</text>
</comment>